<evidence type="ECO:0000256" key="4">
    <source>
        <dbReference type="ARBA" id="ARBA00023242"/>
    </source>
</evidence>
<reference evidence="6" key="1">
    <citation type="submission" date="2022-07" db="EMBL/GenBank/DDBJ databases">
        <title>Genome Sequence of Xylaria arbuscula.</title>
        <authorList>
            <person name="Buettner E."/>
        </authorList>
    </citation>
    <scope>NUCLEOTIDE SEQUENCE</scope>
    <source>
        <strain evidence="6">VT107</strain>
    </source>
</reference>
<dbReference type="GO" id="GO:0005634">
    <property type="term" value="C:nucleus"/>
    <property type="evidence" value="ECO:0007669"/>
    <property type="project" value="TreeGrafter"/>
</dbReference>
<dbReference type="AlphaFoldDB" id="A0A9W8NLK5"/>
<protein>
    <recommendedName>
        <fullName evidence="5">Xylanolytic transcriptional activator regulatory domain-containing protein</fullName>
    </recommendedName>
</protein>
<dbReference type="GO" id="GO:0000981">
    <property type="term" value="F:DNA-binding transcription factor activity, RNA polymerase II-specific"/>
    <property type="evidence" value="ECO:0007669"/>
    <property type="project" value="TreeGrafter"/>
</dbReference>
<evidence type="ECO:0000313" key="6">
    <source>
        <dbReference type="EMBL" id="KAJ3578854.1"/>
    </source>
</evidence>
<dbReference type="InterPro" id="IPR007219">
    <property type="entry name" value="XnlR_reg_dom"/>
</dbReference>
<name>A0A9W8NLK5_9PEZI</name>
<evidence type="ECO:0000259" key="5">
    <source>
        <dbReference type="SMART" id="SM00906"/>
    </source>
</evidence>
<evidence type="ECO:0000313" key="7">
    <source>
        <dbReference type="Proteomes" id="UP001148614"/>
    </source>
</evidence>
<dbReference type="GO" id="GO:0006351">
    <property type="term" value="P:DNA-templated transcription"/>
    <property type="evidence" value="ECO:0007669"/>
    <property type="project" value="InterPro"/>
</dbReference>
<dbReference type="InterPro" id="IPR020904">
    <property type="entry name" value="Sc_DH/Rdtase_CS"/>
</dbReference>
<evidence type="ECO:0000256" key="2">
    <source>
        <dbReference type="ARBA" id="ARBA00023015"/>
    </source>
</evidence>
<dbReference type="FunFam" id="3.40.50.720:FF:000084">
    <property type="entry name" value="Short-chain dehydrogenase reductase"/>
    <property type="match status" value="1"/>
</dbReference>
<dbReference type="Gene3D" id="3.40.50.720">
    <property type="entry name" value="NAD(P)-binding Rossmann-like Domain"/>
    <property type="match status" value="1"/>
</dbReference>
<dbReference type="VEuPathDB" id="FungiDB:F4678DRAFT_119800"/>
<keyword evidence="7" id="KW-1185">Reference proteome</keyword>
<dbReference type="VEuPathDB" id="FungiDB:F4678DRAFT_119854"/>
<dbReference type="InterPro" id="IPR036291">
    <property type="entry name" value="NAD(P)-bd_dom_sf"/>
</dbReference>
<dbReference type="GO" id="GO:0000978">
    <property type="term" value="F:RNA polymerase II cis-regulatory region sequence-specific DNA binding"/>
    <property type="evidence" value="ECO:0007669"/>
    <property type="project" value="TreeGrafter"/>
</dbReference>
<evidence type="ECO:0000256" key="1">
    <source>
        <dbReference type="ARBA" id="ARBA00022857"/>
    </source>
</evidence>
<keyword evidence="1" id="KW-0521">NADP</keyword>
<dbReference type="CDD" id="cd12148">
    <property type="entry name" value="fungal_TF_MHR"/>
    <property type="match status" value="1"/>
</dbReference>
<dbReference type="InterPro" id="IPR002347">
    <property type="entry name" value="SDR_fam"/>
</dbReference>
<organism evidence="6 7">
    <name type="scientific">Xylaria arbuscula</name>
    <dbReference type="NCBI Taxonomy" id="114810"/>
    <lineage>
        <taxon>Eukaryota</taxon>
        <taxon>Fungi</taxon>
        <taxon>Dikarya</taxon>
        <taxon>Ascomycota</taxon>
        <taxon>Pezizomycotina</taxon>
        <taxon>Sordariomycetes</taxon>
        <taxon>Xylariomycetidae</taxon>
        <taxon>Xylariales</taxon>
        <taxon>Xylariaceae</taxon>
        <taxon>Xylaria</taxon>
    </lineage>
</organism>
<comment type="caution">
    <text evidence="6">The sequence shown here is derived from an EMBL/GenBank/DDBJ whole genome shotgun (WGS) entry which is preliminary data.</text>
</comment>
<dbReference type="GO" id="GO:0008270">
    <property type="term" value="F:zinc ion binding"/>
    <property type="evidence" value="ECO:0007669"/>
    <property type="project" value="InterPro"/>
</dbReference>
<sequence length="982" mass="107360">MPPPAADLTSRDELTARVVPSMVLSDGSVSAQETVSLCGGISLSRGGAGTLGLTACDALLEHGANGLMIFDMDPTSAQKEIDALRIKFPNVNIRALKVDVTDEQAVDAAVEETGKVMGSVDALVCFAGVVGCVETLHMPISQWRKILEINTTGGMICAQAAARRMVQQETGGSITFIASISAHRVNFPQPQVAYNVSKAALLTLKNCLAAEWARYGIRTNSISPGYMDTILNEGDGIAEHRKIWASRNPSGRMGSPSELTGAVVLLASTAGTYINGADLVVDGGAIMLGDYSEANADEHNCQHADEPRTPLIDPQASGCLGSIKPSRGPVAIVKRGRAAACELIPKTHPASTAIKLGRNAYATELQIVKLRALLRSLHPDLDIDAALRRLETSGDSASLPIQSISPHSPIADSDQSRPQAYEWHENYLSEGAEIGDNGTVSNDGMANLPADENSGYIGVSAGSQLLQEIVSAISSCGIARHASEDLRRPRSSTLRAEPVLDVAIELSATANHLINNYFSFYNTCYPILHEKSFRERIADQRSRPLGLPCRVTFYMVLAIGDWISSREPCHSHSPFYKAARSCLSFTMLESGTVETVQAFLLLGNYLQKRDRPNTGYNLVGLAWKLALGLGLHREVASSHDTIHQQRLRSLFWITYCFDNGFNITTGRPPTLSDGFIDTRTPRNIEDKDLLLTSDVPPEVDYPTTYAAIIALAQLAKVAEGIYQEFLLAKTAGSKVEYRVAELMERRLDDWRRSLPEYFTANEVPPWFLSPRAIVLWKEQNLRILLWRGSRDHHGFLPNKPNAGNKCLEIAMQSTDDIATFCTTNEADLHQGVIWYATYFLFQAALVLEANYLQSSRQKSNEDTSFQEKTLCQARSCFQMLAQTSNSAKRCMEVLDNIHQRLRGLVLDPPGTGEPCALDDPQMSFVQPSAGFVSDESDFGLFSSGLGFGDNVVDPTLRMLINPDSSNLFEEMPLDMLLDHWVT</sequence>
<dbReference type="SMART" id="SM00906">
    <property type="entry name" value="Fungal_trans"/>
    <property type="match status" value="1"/>
</dbReference>
<evidence type="ECO:0000256" key="3">
    <source>
        <dbReference type="ARBA" id="ARBA00023163"/>
    </source>
</evidence>
<dbReference type="Pfam" id="PF13561">
    <property type="entry name" value="adh_short_C2"/>
    <property type="match status" value="1"/>
</dbReference>
<dbReference type="SUPFAM" id="SSF51735">
    <property type="entry name" value="NAD(P)-binding Rossmann-fold domains"/>
    <property type="match status" value="1"/>
</dbReference>
<dbReference type="Pfam" id="PF04082">
    <property type="entry name" value="Fungal_trans"/>
    <property type="match status" value="1"/>
</dbReference>
<dbReference type="InterPro" id="IPR051127">
    <property type="entry name" value="Fungal_SecMet_Regulators"/>
</dbReference>
<keyword evidence="3" id="KW-0804">Transcription</keyword>
<keyword evidence="4" id="KW-0539">Nucleus</keyword>
<dbReference type="EMBL" id="JANPWZ010000162">
    <property type="protein sequence ID" value="KAJ3578854.1"/>
    <property type="molecule type" value="Genomic_DNA"/>
</dbReference>
<dbReference type="PROSITE" id="PS00061">
    <property type="entry name" value="ADH_SHORT"/>
    <property type="match status" value="1"/>
</dbReference>
<dbReference type="PANTHER" id="PTHR47424">
    <property type="entry name" value="REGULATORY PROTEIN GAL4"/>
    <property type="match status" value="1"/>
</dbReference>
<proteinExistence type="predicted"/>
<dbReference type="PRINTS" id="PR00081">
    <property type="entry name" value="GDHRDH"/>
</dbReference>
<gene>
    <name evidence="6" type="ORF">NPX13_g1713</name>
</gene>
<dbReference type="Proteomes" id="UP001148614">
    <property type="component" value="Unassembled WGS sequence"/>
</dbReference>
<accession>A0A9W8NLK5</accession>
<feature type="domain" description="Xylanolytic transcriptional activator regulatory" evidence="5">
    <location>
        <begin position="615"/>
        <end position="687"/>
    </location>
</feature>
<dbReference type="GO" id="GO:0000435">
    <property type="term" value="P:positive regulation of transcription from RNA polymerase II promoter by galactose"/>
    <property type="evidence" value="ECO:0007669"/>
    <property type="project" value="TreeGrafter"/>
</dbReference>
<keyword evidence="2" id="KW-0805">Transcription regulation</keyword>
<dbReference type="PANTHER" id="PTHR47424:SF2">
    <property type="entry name" value="TRANSCRIPTION FACTOR DOMAIN-CONTAINING PROTEIN-RELATED"/>
    <property type="match status" value="1"/>
</dbReference>